<feature type="region of interest" description="Disordered" evidence="2">
    <location>
        <begin position="51"/>
        <end position="84"/>
    </location>
</feature>
<reference evidence="3 4" key="1">
    <citation type="submission" date="2024-04" db="EMBL/GenBank/DDBJ databases">
        <title>Tritrichomonas musculus Genome.</title>
        <authorList>
            <person name="Alves-Ferreira E."/>
            <person name="Grigg M."/>
            <person name="Lorenzi H."/>
            <person name="Galac M."/>
        </authorList>
    </citation>
    <scope>NUCLEOTIDE SEQUENCE [LARGE SCALE GENOMIC DNA]</scope>
    <source>
        <strain evidence="3 4">EAF2021</strain>
    </source>
</reference>
<feature type="coiled-coil region" evidence="1">
    <location>
        <begin position="269"/>
        <end position="303"/>
    </location>
</feature>
<evidence type="ECO:0000313" key="4">
    <source>
        <dbReference type="Proteomes" id="UP001470230"/>
    </source>
</evidence>
<feature type="compositionally biased region" description="Polar residues" evidence="2">
    <location>
        <begin position="133"/>
        <end position="143"/>
    </location>
</feature>
<dbReference type="Proteomes" id="UP001470230">
    <property type="component" value="Unassembled WGS sequence"/>
</dbReference>
<feature type="compositionally biased region" description="Basic residues" evidence="2">
    <location>
        <begin position="52"/>
        <end position="72"/>
    </location>
</feature>
<name>A0ABR2JZ97_9EUKA</name>
<protein>
    <submittedName>
        <fullName evidence="3">Uncharacterized protein</fullName>
    </submittedName>
</protein>
<evidence type="ECO:0000256" key="2">
    <source>
        <dbReference type="SAM" id="MobiDB-lite"/>
    </source>
</evidence>
<accession>A0ABR2JZ97</accession>
<evidence type="ECO:0000256" key="1">
    <source>
        <dbReference type="SAM" id="Coils"/>
    </source>
</evidence>
<feature type="compositionally biased region" description="Acidic residues" evidence="2">
    <location>
        <begin position="120"/>
        <end position="129"/>
    </location>
</feature>
<evidence type="ECO:0000313" key="3">
    <source>
        <dbReference type="EMBL" id="KAK8884185.1"/>
    </source>
</evidence>
<feature type="region of interest" description="Disordered" evidence="2">
    <location>
        <begin position="115"/>
        <end position="169"/>
    </location>
</feature>
<sequence length="308" mass="35716">MHFQFFISICIRLKKLLMNIFQQVFANVNRRNSDLILRKENTDQNQLYLKKSPMKKKKPFPKGKKANLKKKAGSLSKGDQSAKDVKEAIEPVLEANVRTLDSIIDASIRHKIENSKKDDELEEEIENTIETEGSQSNQETNDIQENQSENQEPEKNEKEEKLSLSTAVPEEKTQEIIGNLLKTVQIEKKTTLQTPVKSENIDLTYVTPKNDINSPNVLTPKSSSRLPRKINSIPKNRDYLSMPFPEIYIDDDLSEDEMKQKFISVSEKLYSTQLQLEEANERNKQLEDRVYELEMRLNEIQLNNFQCP</sequence>
<dbReference type="EMBL" id="JAPFFF010000008">
    <property type="protein sequence ID" value="KAK8884185.1"/>
    <property type="molecule type" value="Genomic_DNA"/>
</dbReference>
<proteinExistence type="predicted"/>
<gene>
    <name evidence="3" type="ORF">M9Y10_043291</name>
</gene>
<keyword evidence="1" id="KW-0175">Coiled coil</keyword>
<comment type="caution">
    <text evidence="3">The sequence shown here is derived from an EMBL/GenBank/DDBJ whole genome shotgun (WGS) entry which is preliminary data.</text>
</comment>
<organism evidence="3 4">
    <name type="scientific">Tritrichomonas musculus</name>
    <dbReference type="NCBI Taxonomy" id="1915356"/>
    <lineage>
        <taxon>Eukaryota</taxon>
        <taxon>Metamonada</taxon>
        <taxon>Parabasalia</taxon>
        <taxon>Tritrichomonadida</taxon>
        <taxon>Tritrichomonadidae</taxon>
        <taxon>Tritrichomonas</taxon>
    </lineage>
</organism>
<keyword evidence="4" id="KW-1185">Reference proteome</keyword>
<feature type="compositionally biased region" description="Basic and acidic residues" evidence="2">
    <location>
        <begin position="152"/>
        <end position="162"/>
    </location>
</feature>